<dbReference type="EMBL" id="KN654076">
    <property type="protein sequence ID" value="KHN26085.1"/>
    <property type="molecule type" value="Genomic_DNA"/>
</dbReference>
<reference evidence="2" key="1">
    <citation type="submission" date="2014-07" db="EMBL/GenBank/DDBJ databases">
        <title>Identification of a novel salt tolerance gene in wild soybean by whole-genome sequencing.</title>
        <authorList>
            <person name="Lam H.-M."/>
            <person name="Qi X."/>
            <person name="Li M.-W."/>
            <person name="Liu X."/>
            <person name="Xie M."/>
            <person name="Ni M."/>
            <person name="Xu X."/>
        </authorList>
    </citation>
    <scope>NUCLEOTIDE SEQUENCE [LARGE SCALE GENOMIC DNA]</scope>
    <source>
        <tissue evidence="2">Root</tissue>
    </source>
</reference>
<accession>A0A0B2QWX4</accession>
<proteinExistence type="predicted"/>
<gene>
    <name evidence="2" type="ORF">glysoja_048310</name>
</gene>
<feature type="region of interest" description="Disordered" evidence="1">
    <location>
        <begin position="1"/>
        <end position="21"/>
    </location>
</feature>
<evidence type="ECO:0000313" key="2">
    <source>
        <dbReference type="EMBL" id="KHN26085.1"/>
    </source>
</evidence>
<sequence length="78" mass="8936">MNWTRKGDNIERKEEGTKRKRKRNRFVSILSHFESVAATVDQIEFHLNALSGCDLGLSLLPQIRIPCFTCSHVVLVKP</sequence>
<name>A0A0B2QWX4_GLYSO</name>
<organism evidence="2">
    <name type="scientific">Glycine soja</name>
    <name type="common">Wild soybean</name>
    <dbReference type="NCBI Taxonomy" id="3848"/>
    <lineage>
        <taxon>Eukaryota</taxon>
        <taxon>Viridiplantae</taxon>
        <taxon>Streptophyta</taxon>
        <taxon>Embryophyta</taxon>
        <taxon>Tracheophyta</taxon>
        <taxon>Spermatophyta</taxon>
        <taxon>Magnoliopsida</taxon>
        <taxon>eudicotyledons</taxon>
        <taxon>Gunneridae</taxon>
        <taxon>Pentapetalae</taxon>
        <taxon>rosids</taxon>
        <taxon>fabids</taxon>
        <taxon>Fabales</taxon>
        <taxon>Fabaceae</taxon>
        <taxon>Papilionoideae</taxon>
        <taxon>50 kb inversion clade</taxon>
        <taxon>NPAAA clade</taxon>
        <taxon>indigoferoid/millettioid clade</taxon>
        <taxon>Phaseoleae</taxon>
        <taxon>Glycine</taxon>
        <taxon>Glycine subgen. Soja</taxon>
    </lineage>
</organism>
<dbReference type="Proteomes" id="UP000053555">
    <property type="component" value="Unassembled WGS sequence"/>
</dbReference>
<protein>
    <submittedName>
        <fullName evidence="2">Uncharacterized protein</fullName>
    </submittedName>
</protein>
<feature type="compositionally biased region" description="Basic and acidic residues" evidence="1">
    <location>
        <begin position="1"/>
        <end position="17"/>
    </location>
</feature>
<dbReference type="AlphaFoldDB" id="A0A0B2QWX4"/>
<evidence type="ECO:0000256" key="1">
    <source>
        <dbReference type="SAM" id="MobiDB-lite"/>
    </source>
</evidence>